<reference evidence="1" key="1">
    <citation type="journal article" date="2022" name="Int. J. Mol. Sci.">
        <title>Draft Genome of Tanacetum Coccineum: Genomic Comparison of Closely Related Tanacetum-Family Plants.</title>
        <authorList>
            <person name="Yamashiro T."/>
            <person name="Shiraishi A."/>
            <person name="Nakayama K."/>
            <person name="Satake H."/>
        </authorList>
    </citation>
    <scope>NUCLEOTIDE SEQUENCE</scope>
</reference>
<proteinExistence type="predicted"/>
<dbReference type="Proteomes" id="UP001151760">
    <property type="component" value="Unassembled WGS sequence"/>
</dbReference>
<evidence type="ECO:0000313" key="1">
    <source>
        <dbReference type="EMBL" id="GJS82121.1"/>
    </source>
</evidence>
<name>A0ABQ4YXE4_9ASTR</name>
<organism evidence="1 2">
    <name type="scientific">Tanacetum coccineum</name>
    <dbReference type="NCBI Taxonomy" id="301880"/>
    <lineage>
        <taxon>Eukaryota</taxon>
        <taxon>Viridiplantae</taxon>
        <taxon>Streptophyta</taxon>
        <taxon>Embryophyta</taxon>
        <taxon>Tracheophyta</taxon>
        <taxon>Spermatophyta</taxon>
        <taxon>Magnoliopsida</taxon>
        <taxon>eudicotyledons</taxon>
        <taxon>Gunneridae</taxon>
        <taxon>Pentapetalae</taxon>
        <taxon>asterids</taxon>
        <taxon>campanulids</taxon>
        <taxon>Asterales</taxon>
        <taxon>Asteraceae</taxon>
        <taxon>Asteroideae</taxon>
        <taxon>Anthemideae</taxon>
        <taxon>Anthemidinae</taxon>
        <taxon>Tanacetum</taxon>
    </lineage>
</organism>
<dbReference type="EMBL" id="BQNB010010800">
    <property type="protein sequence ID" value="GJS82121.1"/>
    <property type="molecule type" value="Genomic_DNA"/>
</dbReference>
<gene>
    <name evidence="1" type="ORF">Tco_0748662</name>
</gene>
<dbReference type="PANTHER" id="PTHR15503">
    <property type="entry name" value="LDOC1 RELATED"/>
    <property type="match status" value="1"/>
</dbReference>
<accession>A0ABQ4YXE4</accession>
<protein>
    <recommendedName>
        <fullName evidence="3">Reverse transcriptase domain-containing protein</fullName>
    </recommendedName>
</protein>
<dbReference type="InterPro" id="IPR032567">
    <property type="entry name" value="RTL1-rel"/>
</dbReference>
<evidence type="ECO:0008006" key="3">
    <source>
        <dbReference type="Google" id="ProtNLM"/>
    </source>
</evidence>
<sequence length="462" mass="52883">MTAFETRVRQDTDEVYTRLDDEQSQRQLLAGRLNMLFRDRRAHARMLTHGMRFRMSREAGVRSMDASDLARREVMSLRTTVLAQMLEIRELHDVDRRRQAMISEMLKADQRRSTKMREGQVSALKGQVTVLQGQQGPAGGPAQPELPEEAGSDVIGYNQRFQELALLCVRMFPEESDKIERLGDKRKFEKLPENIFKQQKTTEQEAEHWQGLYYRDWEYGDNANNANKSMEHLGQPETYLLRVCGVQGHYQEGMPSYKYNKNRGNQVGNDRAPAKVYVVGRAGTNPDSNIVTGTFLLNNRYASILFDMGLHIKSPEPPIQHKFNAHRISGSFECYNGMDWLAKYTSPIIVCAERTLYSLGNEKLIVPVTKATRDTRGSSPLSRYSKTQEYMLKGCPVFLAHVTTNEIEDKSEKKRLKDVPIVQDFPEVFPKDLLGLPPTRQVEFQIDLVPGAAPVARAPYRY</sequence>
<evidence type="ECO:0000313" key="2">
    <source>
        <dbReference type="Proteomes" id="UP001151760"/>
    </source>
</evidence>
<reference evidence="1" key="2">
    <citation type="submission" date="2022-01" db="EMBL/GenBank/DDBJ databases">
        <authorList>
            <person name="Yamashiro T."/>
            <person name="Shiraishi A."/>
            <person name="Satake H."/>
            <person name="Nakayama K."/>
        </authorList>
    </citation>
    <scope>NUCLEOTIDE SEQUENCE</scope>
</reference>
<comment type="caution">
    <text evidence="1">The sequence shown here is derived from an EMBL/GenBank/DDBJ whole genome shotgun (WGS) entry which is preliminary data.</text>
</comment>
<dbReference type="PANTHER" id="PTHR15503:SF45">
    <property type="entry name" value="RNA-DIRECTED DNA POLYMERASE HOMOLOG"/>
    <property type="match status" value="1"/>
</dbReference>
<keyword evidence="2" id="KW-1185">Reference proteome</keyword>